<evidence type="ECO:0000313" key="5">
    <source>
        <dbReference type="Proteomes" id="UP001642464"/>
    </source>
</evidence>
<feature type="transmembrane region" description="Helical" evidence="3">
    <location>
        <begin position="783"/>
        <end position="808"/>
    </location>
</feature>
<comment type="caution">
    <text evidence="4">The sequence shown here is derived from an EMBL/GenBank/DDBJ whole genome shotgun (WGS) entry which is preliminary data.</text>
</comment>
<evidence type="ECO:0000256" key="1">
    <source>
        <dbReference type="ARBA" id="ARBA00022737"/>
    </source>
</evidence>
<evidence type="ECO:0000256" key="2">
    <source>
        <dbReference type="SAM" id="MobiDB-lite"/>
    </source>
</evidence>
<gene>
    <name evidence="4" type="ORF">SCF082_LOCUS20444</name>
</gene>
<feature type="transmembrane region" description="Helical" evidence="3">
    <location>
        <begin position="855"/>
        <end position="873"/>
    </location>
</feature>
<dbReference type="Gene3D" id="1.25.40.10">
    <property type="entry name" value="Tetratricopeptide repeat domain"/>
    <property type="match status" value="2"/>
</dbReference>
<sequence length="1176" mass="129242">APAMHADLRHYSQTLKSYTKGADWQAALLLLDDLDKAGAANVILYSVAVTSCERGQQLALGISLLRRAERQKIQPDTVMYNTLISSCATSSQWPCCVHVLSQLKQAAVPADVISFNSALKGFRCTSVWFNALILQQQIGQARLQASVVTMNSIISCDAGWPRALESFAWLQQEKLPADLVTYNAVQAASPWPRAFSFLRSIRREGLEPDVVTFGALVAGSRWEWSLQHLQSDFPTNAVAYNACLALLPWHGAMHVLKLIRFQQLRVTARTHNILLSTARAAGRWKAGFHAVEQRRGLGLAEDQVTCHISMKLCDWAFATQLLRRMQALTLRSDLISYSSLMSPSSGQPWELSLALLAQLQGISLERDLMVQNTVTSSIAADTAWQLSASLLTQLPLVQLRVDAVAYSEVAVALARGALWQKTLQSQADKVLAKRRLAAGGRLAHFLVQDEQVKIEDSMEGTIFAWHPPYGMKNSTFGRKLGASFRTYWTTTGPDCMEVAPGQTLHIRTGERMRLVQLVDNGCILVEISGLVIYKPDLTLAQTLEVEVRNPELRAAGTFSWRYVLGSMALQLFWHVIRWVVSMHFERKSVGESPWWRGALVTTNGVTFCTWGLFHTWAASLSGEVGTASAQKLVPIVVVILPMVAMGTAQLADYPLSLAGLAIIFLVGPTLQYYQTRPDHPERRFLPCFVWTIAQLVGTVGVSALLAVIVVSYRLLVASRQLVLASFFLPVCTALVETGGVLYTKILYARLVVQKRPFVPGDISWSAMIYMITGSHAFSEGARLVAVFSGAVSTGAYGWVGSLAATLVLNVLVRSGWLRYGCYCMAKKIVGTERAFHALAPTAWSKLHDEMKIYGGYFRFIVVLSLVLARALVYQEASTGRSPSFNTSAAWALVSMLLMEYLEDHIVLWEVVPMSPTTSELVDEEVHRAAHVGQGALISLDLKSAQSAGPWCLDELDDNGFKLVNRAQPSSSALQLDRASDKKAVKCSSIVPVSPEGGEESGSESAFREPALTLSDARPPRPLNKSSGSSAVPQMVSHPETGRAAQEDAQQVDQQPEQPAPACVPPPMQELRMLDMEAEMLGQPCLQASLGPLRTSTPSRVRRWFGQQRHVVPSLLLHGLREMPWFVQLSAVGITCEVTLGFLNTTLGPGYLRGMITEPCQDFDALVVLWWPTPLVC</sequence>
<keyword evidence="3" id="KW-0472">Membrane</keyword>
<dbReference type="PANTHER" id="PTHR47447">
    <property type="entry name" value="OS03G0856100 PROTEIN"/>
    <property type="match status" value="1"/>
</dbReference>
<organism evidence="4 5">
    <name type="scientific">Durusdinium trenchii</name>
    <dbReference type="NCBI Taxonomy" id="1381693"/>
    <lineage>
        <taxon>Eukaryota</taxon>
        <taxon>Sar</taxon>
        <taxon>Alveolata</taxon>
        <taxon>Dinophyceae</taxon>
        <taxon>Suessiales</taxon>
        <taxon>Symbiodiniaceae</taxon>
        <taxon>Durusdinium</taxon>
    </lineage>
</organism>
<keyword evidence="1" id="KW-0677">Repeat</keyword>
<evidence type="ECO:0000256" key="3">
    <source>
        <dbReference type="SAM" id="Phobius"/>
    </source>
</evidence>
<keyword evidence="5" id="KW-1185">Reference proteome</keyword>
<feature type="transmembrane region" description="Helical" evidence="3">
    <location>
        <begin position="721"/>
        <end position="745"/>
    </location>
</feature>
<dbReference type="Pfam" id="PF13812">
    <property type="entry name" value="PPR_3"/>
    <property type="match status" value="1"/>
</dbReference>
<name>A0ABP0L2C6_9DINO</name>
<dbReference type="EMBL" id="CAXAMM010014291">
    <property type="protein sequence ID" value="CAK9033327.1"/>
    <property type="molecule type" value="Genomic_DNA"/>
</dbReference>
<feature type="transmembrane region" description="Helical" evidence="3">
    <location>
        <begin position="657"/>
        <end position="675"/>
    </location>
</feature>
<feature type="non-terminal residue" evidence="4">
    <location>
        <position position="1"/>
    </location>
</feature>
<dbReference type="InterPro" id="IPR011990">
    <property type="entry name" value="TPR-like_helical_dom_sf"/>
</dbReference>
<protein>
    <submittedName>
        <fullName evidence="4">Pentatricopeptide repeat-containing protein At1g06580</fullName>
    </submittedName>
</protein>
<keyword evidence="3" id="KW-1133">Transmembrane helix</keyword>
<feature type="transmembrane region" description="Helical" evidence="3">
    <location>
        <begin position="560"/>
        <end position="580"/>
    </location>
</feature>
<keyword evidence="3" id="KW-0812">Transmembrane</keyword>
<dbReference type="PANTHER" id="PTHR47447:SF17">
    <property type="entry name" value="OS12G0638900 PROTEIN"/>
    <property type="match status" value="1"/>
</dbReference>
<feature type="region of interest" description="Disordered" evidence="2">
    <location>
        <begin position="984"/>
        <end position="1063"/>
    </location>
</feature>
<dbReference type="Proteomes" id="UP001642464">
    <property type="component" value="Unassembled WGS sequence"/>
</dbReference>
<accession>A0ABP0L2C6</accession>
<feature type="transmembrane region" description="Helical" evidence="3">
    <location>
        <begin position="687"/>
        <end position="715"/>
    </location>
</feature>
<feature type="compositionally biased region" description="Low complexity" evidence="2">
    <location>
        <begin position="1046"/>
        <end position="1056"/>
    </location>
</feature>
<feature type="transmembrane region" description="Helical" evidence="3">
    <location>
        <begin position="632"/>
        <end position="651"/>
    </location>
</feature>
<evidence type="ECO:0000313" key="4">
    <source>
        <dbReference type="EMBL" id="CAK9033327.1"/>
    </source>
</evidence>
<reference evidence="4 5" key="1">
    <citation type="submission" date="2024-02" db="EMBL/GenBank/DDBJ databases">
        <authorList>
            <person name="Chen Y."/>
            <person name="Shah S."/>
            <person name="Dougan E. K."/>
            <person name="Thang M."/>
            <person name="Chan C."/>
        </authorList>
    </citation>
    <scope>NUCLEOTIDE SEQUENCE [LARGE SCALE GENOMIC DNA]</scope>
</reference>
<proteinExistence type="predicted"/>
<dbReference type="InterPro" id="IPR002885">
    <property type="entry name" value="PPR_rpt"/>
</dbReference>